<feature type="compositionally biased region" description="Basic and acidic residues" evidence="6">
    <location>
        <begin position="45"/>
        <end position="55"/>
    </location>
</feature>
<keyword evidence="4" id="KW-0804">Transcription</keyword>
<feature type="compositionally biased region" description="Polar residues" evidence="6">
    <location>
        <begin position="173"/>
        <end position="183"/>
    </location>
</feature>
<dbReference type="InterPro" id="IPR036864">
    <property type="entry name" value="Zn2-C6_fun-type_DNA-bd_sf"/>
</dbReference>
<evidence type="ECO:0000313" key="7">
    <source>
        <dbReference type="EMBL" id="PIG80856.1"/>
    </source>
</evidence>
<evidence type="ECO:0000256" key="2">
    <source>
        <dbReference type="ARBA" id="ARBA00023015"/>
    </source>
</evidence>
<dbReference type="SUPFAM" id="SSF57701">
    <property type="entry name" value="Zn2/Cys6 DNA-binding domain"/>
    <property type="match status" value="1"/>
</dbReference>
<feature type="compositionally biased region" description="Basic and acidic residues" evidence="6">
    <location>
        <begin position="113"/>
        <end position="125"/>
    </location>
</feature>
<dbReference type="EMBL" id="NEXV01000593">
    <property type="protein sequence ID" value="PIG80856.1"/>
    <property type="molecule type" value="Genomic_DNA"/>
</dbReference>
<dbReference type="GO" id="GO:0045944">
    <property type="term" value="P:positive regulation of transcription by RNA polymerase II"/>
    <property type="evidence" value="ECO:0007669"/>
    <property type="project" value="TreeGrafter"/>
</dbReference>
<dbReference type="Proteomes" id="UP000231358">
    <property type="component" value="Unassembled WGS sequence"/>
</dbReference>
<dbReference type="PANTHER" id="PTHR37534:SF4">
    <property type="entry name" value="ZN(II)2CYS6 TRANSCRIPTION FACTOR (EUROFUNG)"/>
    <property type="match status" value="1"/>
</dbReference>
<comment type="caution">
    <text evidence="7">The sequence shown here is derived from an EMBL/GenBank/DDBJ whole genome shotgun (WGS) entry which is preliminary data.</text>
</comment>
<comment type="subcellular location">
    <subcellularLocation>
        <location evidence="1">Nucleus</location>
    </subcellularLocation>
</comment>
<gene>
    <name evidence="7" type="ORF">AARAC_009394</name>
</gene>
<keyword evidence="5" id="KW-0539">Nucleus</keyword>
<evidence type="ECO:0000256" key="4">
    <source>
        <dbReference type="ARBA" id="ARBA00023163"/>
    </source>
</evidence>
<dbReference type="AlphaFoldDB" id="A0A2G7FJX2"/>
<dbReference type="Pfam" id="PF11951">
    <property type="entry name" value="Fungal_trans_2"/>
    <property type="match status" value="1"/>
</dbReference>
<accession>A0A2G7FJX2</accession>
<feature type="compositionally biased region" description="Low complexity" evidence="6">
    <location>
        <begin position="129"/>
        <end position="145"/>
    </location>
</feature>
<keyword evidence="2" id="KW-0805">Transcription regulation</keyword>
<keyword evidence="8" id="KW-1185">Reference proteome</keyword>
<dbReference type="GO" id="GO:0000976">
    <property type="term" value="F:transcription cis-regulatory region binding"/>
    <property type="evidence" value="ECO:0007669"/>
    <property type="project" value="TreeGrafter"/>
</dbReference>
<feature type="compositionally biased region" description="Polar residues" evidence="6">
    <location>
        <begin position="90"/>
        <end position="101"/>
    </location>
</feature>
<proteinExistence type="predicted"/>
<dbReference type="GO" id="GO:0008270">
    <property type="term" value="F:zinc ion binding"/>
    <property type="evidence" value="ECO:0007669"/>
    <property type="project" value="InterPro"/>
</dbReference>
<dbReference type="GO" id="GO:0000981">
    <property type="term" value="F:DNA-binding transcription factor activity, RNA polymerase II-specific"/>
    <property type="evidence" value="ECO:0007669"/>
    <property type="project" value="InterPro"/>
</dbReference>
<evidence type="ECO:0000256" key="1">
    <source>
        <dbReference type="ARBA" id="ARBA00004123"/>
    </source>
</evidence>
<organism evidence="7 8">
    <name type="scientific">Aspergillus arachidicola</name>
    <dbReference type="NCBI Taxonomy" id="656916"/>
    <lineage>
        <taxon>Eukaryota</taxon>
        <taxon>Fungi</taxon>
        <taxon>Dikarya</taxon>
        <taxon>Ascomycota</taxon>
        <taxon>Pezizomycotina</taxon>
        <taxon>Eurotiomycetes</taxon>
        <taxon>Eurotiomycetidae</taxon>
        <taxon>Eurotiales</taxon>
        <taxon>Aspergillaceae</taxon>
        <taxon>Aspergillus</taxon>
        <taxon>Aspergillus subgen. Circumdati</taxon>
    </lineage>
</organism>
<evidence type="ECO:0000256" key="3">
    <source>
        <dbReference type="ARBA" id="ARBA00023125"/>
    </source>
</evidence>
<dbReference type="PANTHER" id="PTHR37534">
    <property type="entry name" value="TRANSCRIPTIONAL ACTIVATOR PROTEIN UGA3"/>
    <property type="match status" value="1"/>
</dbReference>
<reference evidence="7 8" key="1">
    <citation type="submission" date="2017-05" db="EMBL/GenBank/DDBJ databases">
        <title>Genome sequence for an aflatoxigenic pathogen of Argentinian peanut, Aspergillus arachidicola.</title>
        <authorList>
            <person name="Moore G."/>
            <person name="Beltz S.B."/>
            <person name="Mack B.M."/>
        </authorList>
    </citation>
    <scope>NUCLEOTIDE SEQUENCE [LARGE SCALE GENOMIC DNA]</scope>
    <source>
        <strain evidence="7 8">CBS 117610</strain>
    </source>
</reference>
<sequence length="709" mass="80093">MTAMPQDTDSLRHVPRKRTRTGCINCSRRRRKCGTIIPPGSPFPEAHDSLGDESKPTCTGCRRRGEKCQWRVLGSFREANIKVLEPGHPSMNQSVGRNNRQSKFKILNVDPPSARKERARKEQTLPERAPSAQPQQESQQEASAPSPLPDGYPVQAPAQLPQSEFNPCDGQGLSPSLSSNTSFYPAAEVRSHERDGSRNEEATNEVPNHIPHNASPNHPYMHSSPEFVIDELAALRNFSNNAASFPQTAQEAYQASPLPSLITVFSPIQSMMSFFLDLPMRRFTLRCGIDSSGQPDRTSLVGVAHQHQFQSPVRRPFELSPARENVLWQNYLNEICLWLDMFDNHRHFASTYPQMAKSSPHLRYSILALSARQIERKQNQKSQSESLSLYQEAIHLLLPELESKTTPVIASCNPKEWRRHLDGCAYLIQAAEINGFSGKEEQALFWCFARMDVCGGLISEEETIIPIHHWIPKDMSPAEASQHFLASNISAFDTYANYTVYLCAQTLGVLFNPSSQLPPSCVTCRYLGSPDDRDTYVRRWKRLFDSVEEWYDNRPNQMKSIFVIPATAGPGQERPFPTVLLWESIVSCVCVTVASAEAEYSFPFPAAEILRLFTFPNQNVANQYNSGCWTNALQPLWLAGKAMSHHSEHTAIIETLTRIERETGWATAWRVEDLKDFWGEDDDIDEMEPMRIDVEGDVSLQTPRSIRSL</sequence>
<keyword evidence="3" id="KW-0238">DNA-binding</keyword>
<dbReference type="InterPro" id="IPR021858">
    <property type="entry name" value="Fun_TF"/>
</dbReference>
<dbReference type="STRING" id="656916.A0A2G7FJX2"/>
<dbReference type="GO" id="GO:0005634">
    <property type="term" value="C:nucleus"/>
    <property type="evidence" value="ECO:0007669"/>
    <property type="project" value="UniProtKB-SubCell"/>
</dbReference>
<feature type="region of interest" description="Disordered" evidence="6">
    <location>
        <begin position="84"/>
        <end position="223"/>
    </location>
</feature>
<evidence type="ECO:0000256" key="6">
    <source>
        <dbReference type="SAM" id="MobiDB-lite"/>
    </source>
</evidence>
<name>A0A2G7FJX2_9EURO</name>
<protein>
    <submittedName>
        <fullName evidence="7">Zn(II)2Cys6 transcription factor</fullName>
    </submittedName>
</protein>
<dbReference type="Gene3D" id="4.10.240.10">
    <property type="entry name" value="Zn(2)-C6 fungal-type DNA-binding domain"/>
    <property type="match status" value="1"/>
</dbReference>
<feature type="region of interest" description="Disordered" evidence="6">
    <location>
        <begin position="35"/>
        <end position="58"/>
    </location>
</feature>
<evidence type="ECO:0000256" key="5">
    <source>
        <dbReference type="ARBA" id="ARBA00023242"/>
    </source>
</evidence>
<evidence type="ECO:0000313" key="8">
    <source>
        <dbReference type="Proteomes" id="UP000231358"/>
    </source>
</evidence>
<feature type="compositionally biased region" description="Basic and acidic residues" evidence="6">
    <location>
        <begin position="189"/>
        <end position="201"/>
    </location>
</feature>